<dbReference type="EMBL" id="MTBC01000001">
    <property type="protein sequence ID" value="OQD44153.1"/>
    <property type="molecule type" value="Genomic_DNA"/>
</dbReference>
<dbReference type="RefSeq" id="WP_080317716.1">
    <property type="nucleotide sequence ID" value="NZ_MTBC01000001.1"/>
</dbReference>
<sequence length="164" mass="18807">MRLLQIFTKISLSAFFALFKIGFKHPLFILPTAKATRKCIALSNSYFGHKHHENGPANAFRHALWNFLIAKYCSKRSKNNDSVLAYTQSITDWHESAFPNRELAKKMDLHNNAVGRHLFKIHGAIAVSDFVDILLQETKKSTYITQIDGFTNYKNQLVHIKNEA</sequence>
<feature type="domain" description="DUF6973" evidence="1">
    <location>
        <begin position="20"/>
        <end position="141"/>
    </location>
</feature>
<accession>A0A1V6LVE9</accession>
<dbReference type="InterPro" id="IPR054246">
    <property type="entry name" value="DUF6973"/>
</dbReference>
<evidence type="ECO:0000259" key="1">
    <source>
        <dbReference type="Pfam" id="PF22322"/>
    </source>
</evidence>
<dbReference type="Pfam" id="PF22322">
    <property type="entry name" value="DUF6973"/>
    <property type="match status" value="1"/>
</dbReference>
<name>A0A1V6LVE9_9FLAO</name>
<dbReference type="OrthoDB" id="1496068at2"/>
<keyword evidence="3" id="KW-1185">Reference proteome</keyword>
<evidence type="ECO:0000313" key="2">
    <source>
        <dbReference type="EMBL" id="OQD44153.1"/>
    </source>
</evidence>
<organism evidence="2 3">
    <name type="scientific">Croceivirga radicis</name>
    <dbReference type="NCBI Taxonomy" id="1929488"/>
    <lineage>
        <taxon>Bacteria</taxon>
        <taxon>Pseudomonadati</taxon>
        <taxon>Bacteroidota</taxon>
        <taxon>Flavobacteriia</taxon>
        <taxon>Flavobacteriales</taxon>
        <taxon>Flavobacteriaceae</taxon>
        <taxon>Croceivirga</taxon>
    </lineage>
</organism>
<protein>
    <recommendedName>
        <fullName evidence="1">DUF6973 domain-containing protein</fullName>
    </recommendedName>
</protein>
<proteinExistence type="predicted"/>
<comment type="caution">
    <text evidence="2">The sequence shown here is derived from an EMBL/GenBank/DDBJ whole genome shotgun (WGS) entry which is preliminary data.</text>
</comment>
<dbReference type="Proteomes" id="UP000191680">
    <property type="component" value="Unassembled WGS sequence"/>
</dbReference>
<reference evidence="2 3" key="1">
    <citation type="submission" date="2016-12" db="EMBL/GenBank/DDBJ databases">
        <authorList>
            <person name="Song W.-J."/>
            <person name="Kurnit D.M."/>
        </authorList>
    </citation>
    <scope>NUCLEOTIDE SEQUENCE [LARGE SCALE GENOMIC DNA]</scope>
    <source>
        <strain evidence="2 3">HSG9</strain>
    </source>
</reference>
<evidence type="ECO:0000313" key="3">
    <source>
        <dbReference type="Proteomes" id="UP000191680"/>
    </source>
</evidence>
<dbReference type="AlphaFoldDB" id="A0A1V6LVE9"/>
<gene>
    <name evidence="2" type="ORF">BUL40_00950</name>
</gene>